<gene>
    <name evidence="2" type="ORF">ADUPG1_007281</name>
</gene>
<dbReference type="EMBL" id="BQXS01010218">
    <property type="protein sequence ID" value="GKT33338.1"/>
    <property type="molecule type" value="Genomic_DNA"/>
</dbReference>
<organism evidence="2 3">
    <name type="scientific">Aduncisulcus paluster</name>
    <dbReference type="NCBI Taxonomy" id="2918883"/>
    <lineage>
        <taxon>Eukaryota</taxon>
        <taxon>Metamonada</taxon>
        <taxon>Carpediemonas-like organisms</taxon>
        <taxon>Aduncisulcus</taxon>
    </lineage>
</organism>
<name>A0ABQ5KLG0_9EUKA</name>
<evidence type="ECO:0000313" key="2">
    <source>
        <dbReference type="EMBL" id="GKT33338.1"/>
    </source>
</evidence>
<feature type="compositionally biased region" description="Polar residues" evidence="1">
    <location>
        <begin position="1"/>
        <end position="21"/>
    </location>
</feature>
<feature type="region of interest" description="Disordered" evidence="1">
    <location>
        <begin position="1"/>
        <end position="25"/>
    </location>
</feature>
<feature type="compositionally biased region" description="Low complexity" evidence="1">
    <location>
        <begin position="169"/>
        <end position="187"/>
    </location>
</feature>
<feature type="compositionally biased region" description="Low complexity" evidence="1">
    <location>
        <begin position="63"/>
        <end position="77"/>
    </location>
</feature>
<sequence length="201" mass="22345">MFGSSDTNQDNRELQPSNPYFQSHSLPLVPLSPQLVIKPKRYIPCPTCGTIVESSILFRNHLSNPSSTHSSDLSPSSQTISSHLLPFANPSSFDMDRHHDHTFYNPSSQRRRSIEYSPDEQDYDDTGGFYGPPSTTDMHHHDPFIDPSKYSQSHRDIHDNITQSHPDTSSGGFPAFTSSSSSSSTSARHLARHDPLSMTSG</sequence>
<comment type="caution">
    <text evidence="2">The sequence shown here is derived from an EMBL/GenBank/DDBJ whole genome shotgun (WGS) entry which is preliminary data.</text>
</comment>
<accession>A0ABQ5KLG0</accession>
<dbReference type="Proteomes" id="UP001057375">
    <property type="component" value="Unassembled WGS sequence"/>
</dbReference>
<reference evidence="2" key="1">
    <citation type="submission" date="2022-03" db="EMBL/GenBank/DDBJ databases">
        <title>Draft genome sequence of Aduncisulcus paluster, a free-living microaerophilic Fornicata.</title>
        <authorList>
            <person name="Yuyama I."/>
            <person name="Kume K."/>
            <person name="Tamura T."/>
            <person name="Inagaki Y."/>
            <person name="Hashimoto T."/>
        </authorList>
    </citation>
    <scope>NUCLEOTIDE SEQUENCE</scope>
    <source>
        <strain evidence="2">NY0171</strain>
    </source>
</reference>
<feature type="non-terminal residue" evidence="2">
    <location>
        <position position="201"/>
    </location>
</feature>
<keyword evidence="3" id="KW-1185">Reference proteome</keyword>
<evidence type="ECO:0000256" key="1">
    <source>
        <dbReference type="SAM" id="MobiDB-lite"/>
    </source>
</evidence>
<evidence type="ECO:0000313" key="3">
    <source>
        <dbReference type="Proteomes" id="UP001057375"/>
    </source>
</evidence>
<proteinExistence type="predicted"/>
<feature type="region of interest" description="Disordered" evidence="1">
    <location>
        <begin position="63"/>
        <end position="201"/>
    </location>
</feature>
<protein>
    <submittedName>
        <fullName evidence="2">Uncharacterized protein</fullName>
    </submittedName>
</protein>